<dbReference type="PANTHER" id="PTHR36966">
    <property type="entry name" value="REP-ASSOCIATED TYROSINE TRANSPOSASE"/>
    <property type="match status" value="1"/>
</dbReference>
<dbReference type="RefSeq" id="WP_129016209.1">
    <property type="nucleotide sequence ID" value="NZ_SDDZ01000002.1"/>
</dbReference>
<dbReference type="PANTHER" id="PTHR36966:SF1">
    <property type="entry name" value="REP-ASSOCIATED TYROSINE TRANSPOSASE"/>
    <property type="match status" value="1"/>
</dbReference>
<dbReference type="Proteomes" id="UP000289792">
    <property type="component" value="Unassembled WGS sequence"/>
</dbReference>
<dbReference type="EMBL" id="SDDZ01000002">
    <property type="protein sequence ID" value="RXJ51211.1"/>
    <property type="molecule type" value="Genomic_DNA"/>
</dbReference>
<protein>
    <recommendedName>
        <fullName evidence="1">Transposase IS200-like domain-containing protein</fullName>
    </recommendedName>
</protein>
<dbReference type="SMART" id="SM01321">
    <property type="entry name" value="Y1_Tnp"/>
    <property type="match status" value="1"/>
</dbReference>
<dbReference type="InterPro" id="IPR052715">
    <property type="entry name" value="RAYT_transposase"/>
</dbReference>
<dbReference type="Gene3D" id="3.30.70.1290">
    <property type="entry name" value="Transposase IS200-like"/>
    <property type="match status" value="1"/>
</dbReference>
<name>A0A4Q0XIZ4_9FLAO</name>
<dbReference type="GO" id="GO:0004803">
    <property type="term" value="F:transposase activity"/>
    <property type="evidence" value="ECO:0007669"/>
    <property type="project" value="InterPro"/>
</dbReference>
<evidence type="ECO:0000259" key="1">
    <source>
        <dbReference type="SMART" id="SM01321"/>
    </source>
</evidence>
<dbReference type="InterPro" id="IPR002686">
    <property type="entry name" value="Transposase_17"/>
</dbReference>
<comment type="caution">
    <text evidence="2">The sequence shown here is derived from an EMBL/GenBank/DDBJ whole genome shotgun (WGS) entry which is preliminary data.</text>
</comment>
<accession>A0A4Q0XIZ4</accession>
<evidence type="ECO:0000313" key="3">
    <source>
        <dbReference type="Proteomes" id="UP000289792"/>
    </source>
</evidence>
<proteinExistence type="predicted"/>
<dbReference type="AlphaFoldDB" id="A0A4Q0XIZ4"/>
<keyword evidence="3" id="KW-1185">Reference proteome</keyword>
<organism evidence="2 3">
    <name type="scientific">Gelidibacter gilvus</name>
    <dbReference type="NCBI Taxonomy" id="59602"/>
    <lineage>
        <taxon>Bacteria</taxon>
        <taxon>Pseudomonadati</taxon>
        <taxon>Bacteroidota</taxon>
        <taxon>Flavobacteriia</taxon>
        <taxon>Flavobacteriales</taxon>
        <taxon>Flavobacteriaceae</taxon>
        <taxon>Gelidibacter</taxon>
    </lineage>
</organism>
<sequence>MAEKFNNKYRIPSARLQSWDYGNSGLYFITICTKNREHYFGGINNGEMHLSEIGDIVKSEWIKTFDMRPDMNLEMGEYVVMPNHFHAIIGIGENGYNTIGGLGRDAMHCVSTGTEPRKTNQFGPQSKNLASVIRGFKIGVTINARKINPEFAWQPRFHDHIIRNNKSFENIQRYIINNPLQWKTDKFHN</sequence>
<feature type="domain" description="Transposase IS200-like" evidence="1">
    <location>
        <begin position="22"/>
        <end position="178"/>
    </location>
</feature>
<evidence type="ECO:0000313" key="2">
    <source>
        <dbReference type="EMBL" id="RXJ51211.1"/>
    </source>
</evidence>
<reference evidence="2 3" key="1">
    <citation type="submission" date="2019-01" db="EMBL/GenBank/DDBJ databases">
        <title>Genome sequence of the Antarctic species Gelidibacter gilvus ACAM 158(T).</title>
        <authorList>
            <person name="Bowman J.P."/>
        </authorList>
    </citation>
    <scope>NUCLEOTIDE SEQUENCE [LARGE SCALE GENOMIC DNA]</scope>
    <source>
        <strain evidence="2 3">IC158</strain>
    </source>
</reference>
<dbReference type="GO" id="GO:0006313">
    <property type="term" value="P:DNA transposition"/>
    <property type="evidence" value="ECO:0007669"/>
    <property type="project" value="InterPro"/>
</dbReference>
<gene>
    <name evidence="2" type="ORF">ESZ48_04885</name>
</gene>
<dbReference type="GO" id="GO:0043565">
    <property type="term" value="F:sequence-specific DNA binding"/>
    <property type="evidence" value="ECO:0007669"/>
    <property type="project" value="TreeGrafter"/>
</dbReference>
<dbReference type="OrthoDB" id="9794403at2"/>
<dbReference type="InterPro" id="IPR036515">
    <property type="entry name" value="Transposase_17_sf"/>
</dbReference>
<dbReference type="SUPFAM" id="SSF143422">
    <property type="entry name" value="Transposase IS200-like"/>
    <property type="match status" value="1"/>
</dbReference>